<keyword evidence="9" id="KW-1185">Reference proteome</keyword>
<dbReference type="PROSITE" id="PS50043">
    <property type="entry name" value="HTH_LUXR_2"/>
    <property type="match status" value="1"/>
</dbReference>
<dbReference type="Pfam" id="PF00072">
    <property type="entry name" value="Response_reg"/>
    <property type="match status" value="1"/>
</dbReference>
<dbReference type="Proteomes" id="UP001410795">
    <property type="component" value="Unassembled WGS sequence"/>
</dbReference>
<dbReference type="InterPro" id="IPR058245">
    <property type="entry name" value="NreC/VraR/RcsB-like_REC"/>
</dbReference>
<feature type="domain" description="Response regulatory" evidence="7">
    <location>
        <begin position="11"/>
        <end position="126"/>
    </location>
</feature>
<dbReference type="InterPro" id="IPR001789">
    <property type="entry name" value="Sig_transdc_resp-reg_receiver"/>
</dbReference>
<dbReference type="InterPro" id="IPR039420">
    <property type="entry name" value="WalR-like"/>
</dbReference>
<reference evidence="9" key="1">
    <citation type="journal article" date="2019" name="Int. J. Syst. Evol. Microbiol.">
        <title>The Global Catalogue of Microorganisms (GCM) 10K type strain sequencing project: providing services to taxonomists for standard genome sequencing and annotation.</title>
        <authorList>
            <consortium name="The Broad Institute Genomics Platform"/>
            <consortium name="The Broad Institute Genome Sequencing Center for Infectious Disease"/>
            <person name="Wu L."/>
            <person name="Ma J."/>
        </authorList>
    </citation>
    <scope>NUCLEOTIDE SEQUENCE [LARGE SCALE GENOMIC DNA]</scope>
    <source>
        <strain evidence="9">JCM 16546</strain>
    </source>
</reference>
<dbReference type="PANTHER" id="PTHR43214:SF24">
    <property type="entry name" value="TRANSCRIPTIONAL REGULATORY PROTEIN NARL-RELATED"/>
    <property type="match status" value="1"/>
</dbReference>
<evidence type="ECO:0000313" key="9">
    <source>
        <dbReference type="Proteomes" id="UP001410795"/>
    </source>
</evidence>
<evidence type="ECO:0000256" key="3">
    <source>
        <dbReference type="ARBA" id="ARBA00023125"/>
    </source>
</evidence>
<keyword evidence="2" id="KW-0805">Transcription regulation</keyword>
<proteinExistence type="predicted"/>
<evidence type="ECO:0000313" key="8">
    <source>
        <dbReference type="EMBL" id="GAA3659822.1"/>
    </source>
</evidence>
<sequence length="227" mass="23835">MTILEAVRAHRVLIVDDDGMARAGLRGILETASDIEVVAEAGDGAGAVEAARAHRPDIVLMDVRMPGMSGAEATSALLAHVDARVIAITSFDSEDYVFRMIESGASGFLLKDTAPLDIIQAVRTVAAGDSVVSPRSTAHLVRRFAATSGDAARRHAAERFATLTARERDVAVHVAGGATNDEIAAAMHLSVATVKTHLDQVRIKLGARNRALVCVLVERAGFGPPAL</sequence>
<dbReference type="InterPro" id="IPR011006">
    <property type="entry name" value="CheY-like_superfamily"/>
</dbReference>
<dbReference type="CDD" id="cd06170">
    <property type="entry name" value="LuxR_C_like"/>
    <property type="match status" value="1"/>
</dbReference>
<dbReference type="RefSeq" id="WP_308123040.1">
    <property type="nucleotide sequence ID" value="NZ_BAAAYV010000009.1"/>
</dbReference>
<evidence type="ECO:0000256" key="2">
    <source>
        <dbReference type="ARBA" id="ARBA00023015"/>
    </source>
</evidence>
<dbReference type="SMART" id="SM00448">
    <property type="entry name" value="REC"/>
    <property type="match status" value="1"/>
</dbReference>
<keyword evidence="1 5" id="KW-0597">Phosphoprotein</keyword>
<evidence type="ECO:0000256" key="5">
    <source>
        <dbReference type="PROSITE-ProRule" id="PRU00169"/>
    </source>
</evidence>
<evidence type="ECO:0000259" key="7">
    <source>
        <dbReference type="PROSITE" id="PS50110"/>
    </source>
</evidence>
<dbReference type="InterPro" id="IPR000792">
    <property type="entry name" value="Tscrpt_reg_LuxR_C"/>
</dbReference>
<dbReference type="SUPFAM" id="SSF52172">
    <property type="entry name" value="CheY-like"/>
    <property type="match status" value="1"/>
</dbReference>
<dbReference type="PRINTS" id="PR00038">
    <property type="entry name" value="HTHLUXR"/>
</dbReference>
<dbReference type="Pfam" id="PF00196">
    <property type="entry name" value="GerE"/>
    <property type="match status" value="1"/>
</dbReference>
<dbReference type="SMART" id="SM00421">
    <property type="entry name" value="HTH_LUXR"/>
    <property type="match status" value="1"/>
</dbReference>
<dbReference type="CDD" id="cd17535">
    <property type="entry name" value="REC_NarL-like"/>
    <property type="match status" value="1"/>
</dbReference>
<keyword evidence="4" id="KW-0804">Transcription</keyword>
<feature type="modified residue" description="4-aspartylphosphate" evidence="5">
    <location>
        <position position="62"/>
    </location>
</feature>
<keyword evidence="3" id="KW-0238">DNA-binding</keyword>
<gene>
    <name evidence="8" type="ORF">GCM10022202_20830</name>
</gene>
<name>A0ABP7BG62_9MICO</name>
<evidence type="ECO:0000259" key="6">
    <source>
        <dbReference type="PROSITE" id="PS50043"/>
    </source>
</evidence>
<feature type="domain" description="HTH luxR-type" evidence="6">
    <location>
        <begin position="156"/>
        <end position="221"/>
    </location>
</feature>
<comment type="caution">
    <text evidence="8">The sequence shown here is derived from an EMBL/GenBank/DDBJ whole genome shotgun (WGS) entry which is preliminary data.</text>
</comment>
<evidence type="ECO:0000256" key="1">
    <source>
        <dbReference type="ARBA" id="ARBA00022553"/>
    </source>
</evidence>
<accession>A0ABP7BG62</accession>
<evidence type="ECO:0000256" key="4">
    <source>
        <dbReference type="ARBA" id="ARBA00023163"/>
    </source>
</evidence>
<protein>
    <submittedName>
        <fullName evidence="8">Response regulator transcription factor</fullName>
    </submittedName>
</protein>
<dbReference type="Gene3D" id="3.40.50.2300">
    <property type="match status" value="1"/>
</dbReference>
<organism evidence="8 9">
    <name type="scientific">Microbacterium marinilacus</name>
    <dbReference type="NCBI Taxonomy" id="415209"/>
    <lineage>
        <taxon>Bacteria</taxon>
        <taxon>Bacillati</taxon>
        <taxon>Actinomycetota</taxon>
        <taxon>Actinomycetes</taxon>
        <taxon>Micrococcales</taxon>
        <taxon>Microbacteriaceae</taxon>
        <taxon>Microbacterium</taxon>
    </lineage>
</organism>
<dbReference type="PANTHER" id="PTHR43214">
    <property type="entry name" value="TWO-COMPONENT RESPONSE REGULATOR"/>
    <property type="match status" value="1"/>
</dbReference>
<dbReference type="PROSITE" id="PS50110">
    <property type="entry name" value="RESPONSE_REGULATORY"/>
    <property type="match status" value="1"/>
</dbReference>
<dbReference type="EMBL" id="BAAAYV010000009">
    <property type="protein sequence ID" value="GAA3659822.1"/>
    <property type="molecule type" value="Genomic_DNA"/>
</dbReference>